<protein>
    <submittedName>
        <fullName evidence="2">ATP synthase F0 subunit 8</fullName>
    </submittedName>
</protein>
<feature type="transmembrane region" description="Helical" evidence="1">
    <location>
        <begin position="6"/>
        <end position="30"/>
    </location>
</feature>
<keyword evidence="2" id="KW-0496">Mitochondrion</keyword>
<reference evidence="2" key="1">
    <citation type="journal article" date="2014" name="BMC Evol. Biol.">
        <title>The complete mitoc genome of Scutopus ventrolineatus (Mollusca: Chaetodermomorpha) supports the Aculifera hypothesis.</title>
        <authorList>
            <person name="Osca D."/>
            <person name="Irisarri I."/>
            <person name="Todt C."/>
            <person name="Grande C."/>
            <person name="Zardoya R."/>
        </authorList>
    </citation>
    <scope>NUCLEOTIDE SEQUENCE</scope>
</reference>
<dbReference type="EMBL" id="KC757645">
    <property type="protein sequence ID" value="AHI45695.1"/>
    <property type="molecule type" value="Genomic_DNA"/>
</dbReference>
<dbReference type="RefSeq" id="YP_009092232.1">
    <property type="nucleotide sequence ID" value="NC_025284.1"/>
</dbReference>
<sequence>MPQLSPMSWCLFFLFLIILFLSIIISNWWVSAPSLSIKTPSLQKNYMYWKW</sequence>
<organism evidence="2">
    <name type="scientific">Scutopus ventrolineatus</name>
    <dbReference type="NCBI Taxonomy" id="52922"/>
    <lineage>
        <taxon>Eukaryota</taxon>
        <taxon>Metazoa</taxon>
        <taxon>Spiralia</taxon>
        <taxon>Lophotrochozoa</taxon>
        <taxon>Mollusca</taxon>
        <taxon>Aplacophora</taxon>
        <taxon>Caudofoveata</taxon>
        <taxon>Limifossorimorpha</taxon>
        <taxon>Limifossorida</taxon>
        <taxon>Scutopodidae</taxon>
        <taxon>Scutopus</taxon>
    </lineage>
</organism>
<accession>A0A096XEB3</accession>
<keyword evidence="1" id="KW-0472">Membrane</keyword>
<evidence type="ECO:0000256" key="1">
    <source>
        <dbReference type="SAM" id="Phobius"/>
    </source>
</evidence>
<keyword evidence="1" id="KW-1133">Transmembrane helix</keyword>
<keyword evidence="1" id="KW-0812">Transmembrane</keyword>
<proteinExistence type="predicted"/>
<name>A0A096XEB3_SCUVE</name>
<geneLocation type="mitochondrion" evidence="2"/>
<dbReference type="CTD" id="4509"/>
<evidence type="ECO:0000313" key="2">
    <source>
        <dbReference type="EMBL" id="AHI45695.1"/>
    </source>
</evidence>
<gene>
    <name evidence="2" type="primary">atp8</name>
</gene>
<dbReference type="AlphaFoldDB" id="A0A096XEB3"/>
<dbReference type="GeneID" id="20832601"/>